<gene>
    <name evidence="1" type="ORF">S01H4_15923</name>
</gene>
<sequence length="62" mass="7068">MIRKFDEFAVLSVWKGSYDSAINKGKSQQEAINYASAVMRKTQPMVAAKDLPQWFRDGMVVK</sequence>
<proteinExistence type="predicted"/>
<comment type="caution">
    <text evidence="1">The sequence shown here is derived from an EMBL/GenBank/DDBJ whole genome shotgun (WGS) entry which is preliminary data.</text>
</comment>
<protein>
    <submittedName>
        <fullName evidence="1">Uncharacterized protein</fullName>
    </submittedName>
</protein>
<dbReference type="AlphaFoldDB" id="X0ZS62"/>
<dbReference type="EMBL" id="BART01006975">
    <property type="protein sequence ID" value="GAG72154.1"/>
    <property type="molecule type" value="Genomic_DNA"/>
</dbReference>
<reference evidence="1" key="1">
    <citation type="journal article" date="2014" name="Front. Microbiol.">
        <title>High frequency of phylogenetically diverse reductive dehalogenase-homologous genes in deep subseafloor sedimentary metagenomes.</title>
        <authorList>
            <person name="Kawai M."/>
            <person name="Futagami T."/>
            <person name="Toyoda A."/>
            <person name="Takaki Y."/>
            <person name="Nishi S."/>
            <person name="Hori S."/>
            <person name="Arai W."/>
            <person name="Tsubouchi T."/>
            <person name="Morono Y."/>
            <person name="Uchiyama I."/>
            <person name="Ito T."/>
            <person name="Fujiyama A."/>
            <person name="Inagaki F."/>
            <person name="Takami H."/>
        </authorList>
    </citation>
    <scope>NUCLEOTIDE SEQUENCE</scope>
    <source>
        <strain evidence="1">Expedition CK06-06</strain>
    </source>
</reference>
<name>X0ZS62_9ZZZZ</name>
<accession>X0ZS62</accession>
<organism evidence="1">
    <name type="scientific">marine sediment metagenome</name>
    <dbReference type="NCBI Taxonomy" id="412755"/>
    <lineage>
        <taxon>unclassified sequences</taxon>
        <taxon>metagenomes</taxon>
        <taxon>ecological metagenomes</taxon>
    </lineage>
</organism>
<feature type="non-terminal residue" evidence="1">
    <location>
        <position position="62"/>
    </location>
</feature>
<evidence type="ECO:0000313" key="1">
    <source>
        <dbReference type="EMBL" id="GAG72154.1"/>
    </source>
</evidence>